<keyword evidence="3" id="KW-1185">Reference proteome</keyword>
<gene>
    <name evidence="2" type="ORF">RPMA_15760</name>
</gene>
<dbReference type="Proteomes" id="UP000682843">
    <property type="component" value="Chromosome"/>
</dbReference>
<proteinExistence type="predicted"/>
<accession>A0ABX8ACS4</accession>
<keyword evidence="1" id="KW-0472">Membrane</keyword>
<sequence length="164" mass="18087">MVTVLDRRIWLGACAIVAIGIVGWMLIPSFAKAPEPDLTLNLAVATPQDDSKITDTKPPPSVEMAETVDLDKVRLSRQSFRRGGMGSRALMTFTVRNANAYDIKDLELLCAFRSRDGRYTTERRKMVADTVAMKSRKAFPMTLVGHINVRASKAKCSLVTASRA</sequence>
<dbReference type="RefSeq" id="WP_211908592.1">
    <property type="nucleotide sequence ID" value="NZ_CP036498.1"/>
</dbReference>
<name>A0ABX8ACS4_9BRAD</name>
<reference evidence="2 3" key="1">
    <citation type="submission" date="2019-02" db="EMBL/GenBank/DDBJ databases">
        <title>Emended description of the genus Rhodopseudomonas and description of Rhodopseudomonas albus sp. nov., a non-phototrophic, heavy-metal-tolerant bacterium isolated from garden soil.</title>
        <authorList>
            <person name="Bao Z."/>
            <person name="Cao W.W."/>
            <person name="Sato Y."/>
            <person name="Nishizawa T."/>
            <person name="Zhao J."/>
            <person name="Guo Y."/>
            <person name="Ohta H."/>
        </authorList>
    </citation>
    <scope>NUCLEOTIDE SEQUENCE [LARGE SCALE GENOMIC DNA]</scope>
    <source>
        <strain evidence="2 3">SK50-23</strain>
    </source>
</reference>
<evidence type="ECO:0000313" key="3">
    <source>
        <dbReference type="Proteomes" id="UP000682843"/>
    </source>
</evidence>
<keyword evidence="1" id="KW-1133">Transmembrane helix</keyword>
<organism evidence="2 3">
    <name type="scientific">Tardiphaga alba</name>
    <dbReference type="NCBI Taxonomy" id="340268"/>
    <lineage>
        <taxon>Bacteria</taxon>
        <taxon>Pseudomonadati</taxon>
        <taxon>Pseudomonadota</taxon>
        <taxon>Alphaproteobacteria</taxon>
        <taxon>Hyphomicrobiales</taxon>
        <taxon>Nitrobacteraceae</taxon>
        <taxon>Tardiphaga</taxon>
    </lineage>
</organism>
<keyword evidence="1" id="KW-0812">Transmembrane</keyword>
<feature type="transmembrane region" description="Helical" evidence="1">
    <location>
        <begin position="9"/>
        <end position="27"/>
    </location>
</feature>
<evidence type="ECO:0008006" key="4">
    <source>
        <dbReference type="Google" id="ProtNLM"/>
    </source>
</evidence>
<protein>
    <recommendedName>
        <fullName evidence="4">Tat pathway signal sequence domain protein</fullName>
    </recommendedName>
</protein>
<dbReference type="EMBL" id="CP036498">
    <property type="protein sequence ID" value="QUS40125.1"/>
    <property type="molecule type" value="Genomic_DNA"/>
</dbReference>
<evidence type="ECO:0000313" key="2">
    <source>
        <dbReference type="EMBL" id="QUS40125.1"/>
    </source>
</evidence>
<evidence type="ECO:0000256" key="1">
    <source>
        <dbReference type="SAM" id="Phobius"/>
    </source>
</evidence>